<feature type="domain" description="Pseudouridine synthase RsuA/RluA-like" evidence="3">
    <location>
        <begin position="48"/>
        <end position="213"/>
    </location>
</feature>
<reference evidence="5" key="1">
    <citation type="submission" date="2025-08" db="UniProtKB">
        <authorList>
            <consortium name="RefSeq"/>
        </authorList>
    </citation>
    <scope>IDENTIFICATION</scope>
    <source>
        <tissue evidence="5">Whole body</tissue>
    </source>
</reference>
<evidence type="ECO:0000313" key="5">
    <source>
        <dbReference type="RefSeq" id="XP_017875706.1"/>
    </source>
</evidence>
<dbReference type="GeneID" id="108622371"/>
<organism evidence="4 5">
    <name type="scientific">Ceratina calcarata</name>
    <dbReference type="NCBI Taxonomy" id="156304"/>
    <lineage>
        <taxon>Eukaryota</taxon>
        <taxon>Metazoa</taxon>
        <taxon>Ecdysozoa</taxon>
        <taxon>Arthropoda</taxon>
        <taxon>Hexapoda</taxon>
        <taxon>Insecta</taxon>
        <taxon>Pterygota</taxon>
        <taxon>Neoptera</taxon>
        <taxon>Endopterygota</taxon>
        <taxon>Hymenoptera</taxon>
        <taxon>Apocrita</taxon>
        <taxon>Aculeata</taxon>
        <taxon>Apoidea</taxon>
        <taxon>Anthophila</taxon>
        <taxon>Apidae</taxon>
        <taxon>Ceratina</taxon>
        <taxon>Zadontomerus</taxon>
    </lineage>
</organism>
<evidence type="ECO:0000259" key="3">
    <source>
        <dbReference type="Pfam" id="PF00849"/>
    </source>
</evidence>
<dbReference type="GO" id="GO:0003723">
    <property type="term" value="F:RNA binding"/>
    <property type="evidence" value="ECO:0007669"/>
    <property type="project" value="InterPro"/>
</dbReference>
<dbReference type="Gene3D" id="3.30.2350.10">
    <property type="entry name" value="Pseudouridine synthase"/>
    <property type="match status" value="1"/>
</dbReference>
<dbReference type="KEGG" id="ccal:108622371"/>
<dbReference type="AlphaFoldDB" id="A0AAJ7IRV8"/>
<keyword evidence="4" id="KW-1185">Reference proteome</keyword>
<name>A0AAJ7IRV8_9HYME</name>
<dbReference type="GO" id="GO:0009982">
    <property type="term" value="F:pseudouridine synthase activity"/>
    <property type="evidence" value="ECO:0007669"/>
    <property type="project" value="InterPro"/>
</dbReference>
<keyword evidence="2" id="KW-1133">Transmembrane helix</keyword>
<dbReference type="InterPro" id="IPR050188">
    <property type="entry name" value="RluA_PseudoU_synthase"/>
</dbReference>
<feature type="transmembrane region" description="Helical" evidence="2">
    <location>
        <begin position="6"/>
        <end position="28"/>
    </location>
</feature>
<keyword evidence="2" id="KW-0812">Transmembrane</keyword>
<evidence type="ECO:0000256" key="2">
    <source>
        <dbReference type="SAM" id="Phobius"/>
    </source>
</evidence>
<sequence>MNIKKILYNCSILVLKLVRVFTLLRLYVNNLIRFKYKNDVNILYHSENFLVVYKPYDMYINSNNPEKKDTLQIELTKILPNLANPNLFHEFHFVHRLDYVTSGIICLALNKKAAQTASHAFETRTAKKFYLALLHGHINEPYLIIDKAIGADAREKEGNHKMCISDSMFCEKPRKSYTILMVLERGLRNGKPATKVLLCPGTGRRHQLRVHCSYIGHTVIGDYTYSEKKDVEPYRTFLHSFRLILNNDIENLDVQTKDPFLASDSRNQWLPTNIARVLDEDVFSDIYNLMNQDKF</sequence>
<dbReference type="Proteomes" id="UP000694925">
    <property type="component" value="Unplaced"/>
</dbReference>
<comment type="similarity">
    <text evidence="1">Belongs to the pseudouridine synthase RluA family.</text>
</comment>
<dbReference type="RefSeq" id="XP_017875706.1">
    <property type="nucleotide sequence ID" value="XM_018020217.2"/>
</dbReference>
<evidence type="ECO:0000256" key="1">
    <source>
        <dbReference type="ARBA" id="ARBA00010876"/>
    </source>
</evidence>
<proteinExistence type="inferred from homology"/>
<evidence type="ECO:0000313" key="4">
    <source>
        <dbReference type="Proteomes" id="UP000694925"/>
    </source>
</evidence>
<dbReference type="SUPFAM" id="SSF55120">
    <property type="entry name" value="Pseudouridine synthase"/>
    <property type="match status" value="1"/>
</dbReference>
<dbReference type="GO" id="GO:0000455">
    <property type="term" value="P:enzyme-directed rRNA pseudouridine synthesis"/>
    <property type="evidence" value="ECO:0007669"/>
    <property type="project" value="TreeGrafter"/>
</dbReference>
<dbReference type="PANTHER" id="PTHR21600">
    <property type="entry name" value="MITOCHONDRIAL RNA PSEUDOURIDINE SYNTHASE"/>
    <property type="match status" value="1"/>
</dbReference>
<accession>A0AAJ7IRV8</accession>
<dbReference type="InterPro" id="IPR020103">
    <property type="entry name" value="PsdUridine_synth_cat_dom_sf"/>
</dbReference>
<dbReference type="Pfam" id="PF00849">
    <property type="entry name" value="PseudoU_synth_2"/>
    <property type="match status" value="1"/>
</dbReference>
<keyword evidence="2" id="KW-0472">Membrane</keyword>
<dbReference type="InterPro" id="IPR006145">
    <property type="entry name" value="PsdUridine_synth_RsuA/RluA"/>
</dbReference>
<protein>
    <submittedName>
        <fullName evidence="5">RNA pseudouridylate synthase domain-containing protein 1-like</fullName>
    </submittedName>
</protein>
<dbReference type="CDD" id="cd02869">
    <property type="entry name" value="PseudoU_synth_RluA_like"/>
    <property type="match status" value="1"/>
</dbReference>
<gene>
    <name evidence="5" type="primary">LOC108622371</name>
</gene>
<dbReference type="PANTHER" id="PTHR21600:SF87">
    <property type="entry name" value="RNA PSEUDOURIDYLATE SYNTHASE DOMAIN-CONTAINING PROTEIN 1"/>
    <property type="match status" value="1"/>
</dbReference>